<evidence type="ECO:0000259" key="6">
    <source>
        <dbReference type="Pfam" id="PF00294"/>
    </source>
</evidence>
<keyword evidence="5" id="KW-0067">ATP-binding</keyword>
<dbReference type="RefSeq" id="WP_062281643.1">
    <property type="nucleotide sequence ID" value="NZ_DF968181.1"/>
</dbReference>
<dbReference type="Proteomes" id="UP000053370">
    <property type="component" value="Unassembled WGS sequence"/>
</dbReference>
<dbReference type="SUPFAM" id="SSF53613">
    <property type="entry name" value="Ribokinase-like"/>
    <property type="match status" value="1"/>
</dbReference>
<dbReference type="OrthoDB" id="9775849at2"/>
<proteinExistence type="inferred from homology"/>
<dbReference type="GO" id="GO:0005524">
    <property type="term" value="F:ATP binding"/>
    <property type="evidence" value="ECO:0007669"/>
    <property type="project" value="UniProtKB-KW"/>
</dbReference>
<evidence type="ECO:0000313" key="7">
    <source>
        <dbReference type="EMBL" id="GAP41103.1"/>
    </source>
</evidence>
<dbReference type="PANTHER" id="PTHR43085:SF1">
    <property type="entry name" value="PSEUDOURIDINE KINASE-RELATED"/>
    <property type="match status" value="1"/>
</dbReference>
<evidence type="ECO:0000256" key="3">
    <source>
        <dbReference type="ARBA" id="ARBA00022741"/>
    </source>
</evidence>
<dbReference type="Pfam" id="PF00294">
    <property type="entry name" value="PfkB"/>
    <property type="match status" value="1"/>
</dbReference>
<evidence type="ECO:0000313" key="8">
    <source>
        <dbReference type="Proteomes" id="UP000053370"/>
    </source>
</evidence>
<dbReference type="AlphaFoldDB" id="A0A0S7BXR3"/>
<dbReference type="InterPro" id="IPR029056">
    <property type="entry name" value="Ribokinase-like"/>
</dbReference>
<dbReference type="EMBL" id="DF968181">
    <property type="protein sequence ID" value="GAP41103.1"/>
    <property type="molecule type" value="Genomic_DNA"/>
</dbReference>
<dbReference type="CDD" id="cd01166">
    <property type="entry name" value="KdgK"/>
    <property type="match status" value="1"/>
</dbReference>
<dbReference type="InterPro" id="IPR050306">
    <property type="entry name" value="PfkB_Carbo_kinase"/>
</dbReference>
<evidence type="ECO:0000256" key="1">
    <source>
        <dbReference type="ARBA" id="ARBA00010688"/>
    </source>
</evidence>
<dbReference type="Gene3D" id="3.40.1190.20">
    <property type="match status" value="1"/>
</dbReference>
<protein>
    <submittedName>
        <fullName evidence="7">Sugar/nucleoside kinase, ribokinase family</fullName>
    </submittedName>
</protein>
<dbReference type="GO" id="GO:0016301">
    <property type="term" value="F:kinase activity"/>
    <property type="evidence" value="ECO:0007669"/>
    <property type="project" value="UniProtKB-KW"/>
</dbReference>
<dbReference type="InterPro" id="IPR002173">
    <property type="entry name" value="Carboh/pur_kinase_PfkB_CS"/>
</dbReference>
<gene>
    <name evidence="7" type="ORF">ATC1_131085</name>
</gene>
<evidence type="ECO:0000256" key="2">
    <source>
        <dbReference type="ARBA" id="ARBA00022679"/>
    </source>
</evidence>
<evidence type="ECO:0000256" key="5">
    <source>
        <dbReference type="ARBA" id="ARBA00022840"/>
    </source>
</evidence>
<reference evidence="7" key="1">
    <citation type="journal article" date="2015" name="Genome Announc.">
        <title>Draft Genome Sequence of Anaerolineae Strain TC1, a Novel Isolate from a Methanogenic Wastewater Treatment System.</title>
        <authorList>
            <person name="Matsuura N."/>
            <person name="Tourlousse D.M."/>
            <person name="Sun L."/>
            <person name="Toyonaga M."/>
            <person name="Kuroda K."/>
            <person name="Ohashi A."/>
            <person name="Cruz R."/>
            <person name="Yamaguchi T."/>
            <person name="Sekiguchi Y."/>
        </authorList>
    </citation>
    <scope>NUCLEOTIDE SEQUENCE [LARGE SCALE GENOMIC DNA]</scope>
    <source>
        <strain evidence="7">TC1</strain>
    </source>
</reference>
<accession>A0A0S7BXR3</accession>
<evidence type="ECO:0000256" key="4">
    <source>
        <dbReference type="ARBA" id="ARBA00022777"/>
    </source>
</evidence>
<dbReference type="PROSITE" id="PS00584">
    <property type="entry name" value="PFKB_KINASES_2"/>
    <property type="match status" value="1"/>
</dbReference>
<comment type="similarity">
    <text evidence="1">Belongs to the carbohydrate kinase PfkB family.</text>
</comment>
<organism evidence="7">
    <name type="scientific">Flexilinea flocculi</name>
    <dbReference type="NCBI Taxonomy" id="1678840"/>
    <lineage>
        <taxon>Bacteria</taxon>
        <taxon>Bacillati</taxon>
        <taxon>Chloroflexota</taxon>
        <taxon>Anaerolineae</taxon>
        <taxon>Anaerolineales</taxon>
        <taxon>Anaerolineaceae</taxon>
        <taxon>Flexilinea</taxon>
    </lineage>
</organism>
<keyword evidence="3" id="KW-0547">Nucleotide-binding</keyword>
<dbReference type="STRING" id="1678840.ATC1_131085"/>
<feature type="domain" description="Carbohydrate kinase PfkB" evidence="6">
    <location>
        <begin position="2"/>
        <end position="300"/>
    </location>
</feature>
<dbReference type="PANTHER" id="PTHR43085">
    <property type="entry name" value="HEXOKINASE FAMILY MEMBER"/>
    <property type="match status" value="1"/>
</dbReference>
<sequence length="328" mass="36089">MARLICAGMAVVDIPLKPVDRSIFDVDGFELEKTVMNSGGDAFNTAINLAKLGMNQEMKYVGMVGDDIFGSFILKVAQEKGLNTSGIGTTQKASTATSFILIESSGERHFIFTSGASRVIDENFVISHLDSDTEFLHIGSLMTHPKLEFDHLERLFRYARDHNIKTSFDVTHDSEGLWLKRIEKGLPYTDTFFASYEEAVSLSGGLKNPDEMSRFFHQFGIKNFVLKLGKDGCYATDYHNVYQVETFTECPVVDTTGAGDAFVSGYLFGILKGFSMEECCLLGNGNGSLSVGAIGATTSTGTAEQLKQFFIDHGTKNLKDPNSFLKKF</sequence>
<keyword evidence="4 7" id="KW-0418">Kinase</keyword>
<keyword evidence="2" id="KW-0808">Transferase</keyword>
<name>A0A0S7BXR3_9CHLR</name>
<dbReference type="InterPro" id="IPR011611">
    <property type="entry name" value="PfkB_dom"/>
</dbReference>
<keyword evidence="8" id="KW-1185">Reference proteome</keyword>